<dbReference type="GO" id="GO:0071555">
    <property type="term" value="P:cell wall organization"/>
    <property type="evidence" value="ECO:0007669"/>
    <property type="project" value="UniProtKB-KW"/>
</dbReference>
<evidence type="ECO:0000256" key="5">
    <source>
        <dbReference type="ARBA" id="ARBA00023295"/>
    </source>
</evidence>
<dbReference type="Proteomes" id="UP001162029">
    <property type="component" value="Unassembled WGS sequence"/>
</dbReference>
<sequence length="115" mass="11970">MKLFSTTLAALSLLVATTNGTLMLRMEAEDSSIGCNLTGTYKNDTDISSCTAITVNSLRVPPGVTLDLSKAKKGAIIQFKGTTIFEAQKWAGPLVLLGGTNLTVKGTGFLDGQGS</sequence>
<evidence type="ECO:0000256" key="6">
    <source>
        <dbReference type="ARBA" id="ARBA00023316"/>
    </source>
</evidence>
<keyword evidence="3" id="KW-0677">Repeat</keyword>
<dbReference type="InterPro" id="IPR000743">
    <property type="entry name" value="Glyco_hydro_28"/>
</dbReference>
<dbReference type="EMBL" id="CANTFM010001491">
    <property type="protein sequence ID" value="CAI5740197.1"/>
    <property type="molecule type" value="Genomic_DNA"/>
</dbReference>
<comment type="similarity">
    <text evidence="1 7">Belongs to the glycosyl hydrolase 28 family.</text>
</comment>
<dbReference type="GO" id="GO:0004650">
    <property type="term" value="F:polygalacturonase activity"/>
    <property type="evidence" value="ECO:0007669"/>
    <property type="project" value="InterPro"/>
</dbReference>
<dbReference type="GO" id="GO:0005576">
    <property type="term" value="C:extracellular region"/>
    <property type="evidence" value="ECO:0007669"/>
    <property type="project" value="TreeGrafter"/>
</dbReference>
<dbReference type="InterPro" id="IPR011050">
    <property type="entry name" value="Pectin_lyase_fold/virulence"/>
</dbReference>
<comment type="caution">
    <text evidence="9">The sequence shown here is derived from an EMBL/GenBank/DDBJ whole genome shotgun (WGS) entry which is preliminary data.</text>
</comment>
<evidence type="ECO:0000313" key="9">
    <source>
        <dbReference type="EMBL" id="CAI5740197.1"/>
    </source>
</evidence>
<dbReference type="Pfam" id="PF00295">
    <property type="entry name" value="Glyco_hydro_28"/>
    <property type="match status" value="1"/>
</dbReference>
<evidence type="ECO:0000256" key="4">
    <source>
        <dbReference type="ARBA" id="ARBA00022801"/>
    </source>
</evidence>
<protein>
    <recommendedName>
        <fullName evidence="11">Polygalacturonase</fullName>
    </recommendedName>
</protein>
<dbReference type="GO" id="GO:0045490">
    <property type="term" value="P:pectin catabolic process"/>
    <property type="evidence" value="ECO:0007669"/>
    <property type="project" value="TreeGrafter"/>
</dbReference>
<organism evidence="9 10">
    <name type="scientific">Peronospora destructor</name>
    <dbReference type="NCBI Taxonomy" id="86335"/>
    <lineage>
        <taxon>Eukaryota</taxon>
        <taxon>Sar</taxon>
        <taxon>Stramenopiles</taxon>
        <taxon>Oomycota</taxon>
        <taxon>Peronosporomycetes</taxon>
        <taxon>Peronosporales</taxon>
        <taxon>Peronosporaceae</taxon>
        <taxon>Peronospora</taxon>
    </lineage>
</organism>
<gene>
    <name evidence="9" type="ORF">PDE001_LOCUS7428</name>
</gene>
<dbReference type="InterPro" id="IPR012334">
    <property type="entry name" value="Pectin_lyas_fold"/>
</dbReference>
<evidence type="ECO:0000256" key="2">
    <source>
        <dbReference type="ARBA" id="ARBA00022729"/>
    </source>
</evidence>
<evidence type="ECO:0000256" key="1">
    <source>
        <dbReference type="ARBA" id="ARBA00008834"/>
    </source>
</evidence>
<keyword evidence="2 8" id="KW-0732">Signal</keyword>
<dbReference type="SUPFAM" id="SSF51126">
    <property type="entry name" value="Pectin lyase-like"/>
    <property type="match status" value="1"/>
</dbReference>
<dbReference type="PANTHER" id="PTHR31884:SF1">
    <property type="entry name" value="POLYGALACTURONASE"/>
    <property type="match status" value="1"/>
</dbReference>
<name>A0AAV0UTD6_9STRA</name>
<evidence type="ECO:0000256" key="3">
    <source>
        <dbReference type="ARBA" id="ARBA00022737"/>
    </source>
</evidence>
<proteinExistence type="inferred from homology"/>
<dbReference type="AlphaFoldDB" id="A0AAV0UTD6"/>
<dbReference type="InterPro" id="IPR050434">
    <property type="entry name" value="Glycosyl_hydrlase_28"/>
</dbReference>
<keyword evidence="6" id="KW-0961">Cell wall biogenesis/degradation</keyword>
<dbReference type="PANTHER" id="PTHR31884">
    <property type="entry name" value="POLYGALACTURONASE"/>
    <property type="match status" value="1"/>
</dbReference>
<keyword evidence="10" id="KW-1185">Reference proteome</keyword>
<keyword evidence="5 7" id="KW-0326">Glycosidase</keyword>
<evidence type="ECO:0000256" key="8">
    <source>
        <dbReference type="SAM" id="SignalP"/>
    </source>
</evidence>
<evidence type="ECO:0000313" key="10">
    <source>
        <dbReference type="Proteomes" id="UP001162029"/>
    </source>
</evidence>
<feature type="signal peptide" evidence="8">
    <location>
        <begin position="1"/>
        <end position="20"/>
    </location>
</feature>
<dbReference type="Gene3D" id="2.160.20.10">
    <property type="entry name" value="Single-stranded right-handed beta-helix, Pectin lyase-like"/>
    <property type="match status" value="1"/>
</dbReference>
<keyword evidence="4 7" id="KW-0378">Hydrolase</keyword>
<accession>A0AAV0UTD6</accession>
<feature type="chain" id="PRO_5043773922" description="Polygalacturonase" evidence="8">
    <location>
        <begin position="21"/>
        <end position="115"/>
    </location>
</feature>
<evidence type="ECO:0008006" key="11">
    <source>
        <dbReference type="Google" id="ProtNLM"/>
    </source>
</evidence>
<reference evidence="9" key="1">
    <citation type="submission" date="2022-12" db="EMBL/GenBank/DDBJ databases">
        <authorList>
            <person name="Webb A."/>
        </authorList>
    </citation>
    <scope>NUCLEOTIDE SEQUENCE</scope>
    <source>
        <strain evidence="9">Pd1</strain>
    </source>
</reference>
<evidence type="ECO:0000256" key="7">
    <source>
        <dbReference type="RuleBase" id="RU361169"/>
    </source>
</evidence>